<dbReference type="PANTHER" id="PTHR10587:SF125">
    <property type="entry name" value="POLYSACCHARIDE DEACETYLASE YHEN-RELATED"/>
    <property type="match status" value="1"/>
</dbReference>
<feature type="compositionally biased region" description="Basic and acidic residues" evidence="1">
    <location>
        <begin position="62"/>
        <end position="80"/>
    </location>
</feature>
<evidence type="ECO:0000313" key="5">
    <source>
        <dbReference type="Proteomes" id="UP000626844"/>
    </source>
</evidence>
<feature type="signal peptide" evidence="2">
    <location>
        <begin position="1"/>
        <end position="28"/>
    </location>
</feature>
<dbReference type="SUPFAM" id="SSF88713">
    <property type="entry name" value="Glycoside hydrolase/deacetylase"/>
    <property type="match status" value="1"/>
</dbReference>
<dbReference type="Pfam" id="PF01522">
    <property type="entry name" value="Polysacc_deac_1"/>
    <property type="match status" value="1"/>
</dbReference>
<evidence type="ECO:0000259" key="3">
    <source>
        <dbReference type="PROSITE" id="PS51677"/>
    </source>
</evidence>
<dbReference type="PROSITE" id="PS51677">
    <property type="entry name" value="NODB"/>
    <property type="match status" value="1"/>
</dbReference>
<dbReference type="GO" id="GO:0016810">
    <property type="term" value="F:hydrolase activity, acting on carbon-nitrogen (but not peptide) bonds"/>
    <property type="evidence" value="ECO:0007669"/>
    <property type="project" value="InterPro"/>
</dbReference>
<feature type="domain" description="NodB homology" evidence="3">
    <location>
        <begin position="106"/>
        <end position="286"/>
    </location>
</feature>
<evidence type="ECO:0000256" key="1">
    <source>
        <dbReference type="SAM" id="MobiDB-lite"/>
    </source>
</evidence>
<reference evidence="4" key="1">
    <citation type="submission" date="2020-09" db="EMBL/GenBank/DDBJ databases">
        <title>A novel bacterium of genus Bacillus, isolated from South China Sea.</title>
        <authorList>
            <person name="Huang H."/>
            <person name="Mo K."/>
            <person name="Hu Y."/>
        </authorList>
    </citation>
    <scope>NUCLEOTIDE SEQUENCE</scope>
    <source>
        <strain evidence="4">IB182487</strain>
    </source>
</reference>
<dbReference type="InterPro" id="IPR011330">
    <property type="entry name" value="Glyco_hydro/deAcase_b/a-brl"/>
</dbReference>
<dbReference type="AlphaFoldDB" id="A0A926NJ18"/>
<organism evidence="4 5">
    <name type="scientific">Metabacillus arenae</name>
    <dbReference type="NCBI Taxonomy" id="2771434"/>
    <lineage>
        <taxon>Bacteria</taxon>
        <taxon>Bacillati</taxon>
        <taxon>Bacillota</taxon>
        <taxon>Bacilli</taxon>
        <taxon>Bacillales</taxon>
        <taxon>Bacillaceae</taxon>
        <taxon>Metabacillus</taxon>
    </lineage>
</organism>
<dbReference type="GO" id="GO:0005975">
    <property type="term" value="P:carbohydrate metabolic process"/>
    <property type="evidence" value="ECO:0007669"/>
    <property type="project" value="InterPro"/>
</dbReference>
<dbReference type="InterPro" id="IPR002509">
    <property type="entry name" value="NODB_dom"/>
</dbReference>
<evidence type="ECO:0000256" key="2">
    <source>
        <dbReference type="SAM" id="SignalP"/>
    </source>
</evidence>
<sequence>MKKRNGGQILFKLLVLCSVSFMLLFVQACSSQQANQSTSTKESKDEAKVEERNESNQQNAKPKKEEKLNEEDSKDLRDNDDTIEPQYEISPETSLVKPLKEGINEKVVLLTIDDAPDQYALEMAKHLKDLDVKAIFFVNGHFLRSDEEKEILKKIHSMGFPIGNHTMTHQNLNDLTKEQQRKEIIQLNQLIKEVTGEKPRFFRAPFGENTETSKKIIEEEQMIAMNWTYGYDWESEYQNKEALTKIMVDSPFLTNGANLLMHDRVWTRDALPDIVKGLQNKGYTIVDPALIKGL</sequence>
<evidence type="ECO:0000313" key="4">
    <source>
        <dbReference type="EMBL" id="MBD1380903.1"/>
    </source>
</evidence>
<keyword evidence="5" id="KW-1185">Reference proteome</keyword>
<gene>
    <name evidence="4" type="ORF">IC621_11735</name>
</gene>
<dbReference type="CDD" id="cd10917">
    <property type="entry name" value="CE4_NodB_like_6s_7s"/>
    <property type="match status" value="1"/>
</dbReference>
<feature type="region of interest" description="Disordered" evidence="1">
    <location>
        <begin position="34"/>
        <end position="91"/>
    </location>
</feature>
<comment type="caution">
    <text evidence="4">The sequence shown here is derived from an EMBL/GenBank/DDBJ whole genome shotgun (WGS) entry which is preliminary data.</text>
</comment>
<name>A0A926NJ18_9BACI</name>
<accession>A0A926NJ18</accession>
<feature type="chain" id="PRO_5037942512" evidence="2">
    <location>
        <begin position="29"/>
        <end position="294"/>
    </location>
</feature>
<dbReference type="PROSITE" id="PS51257">
    <property type="entry name" value="PROKAR_LIPOPROTEIN"/>
    <property type="match status" value="1"/>
</dbReference>
<dbReference type="Proteomes" id="UP000626844">
    <property type="component" value="Unassembled WGS sequence"/>
</dbReference>
<proteinExistence type="predicted"/>
<dbReference type="EMBL" id="JACXAI010000014">
    <property type="protein sequence ID" value="MBD1380903.1"/>
    <property type="molecule type" value="Genomic_DNA"/>
</dbReference>
<keyword evidence="2" id="KW-0732">Signal</keyword>
<dbReference type="PANTHER" id="PTHR10587">
    <property type="entry name" value="GLYCOSYL TRANSFERASE-RELATED"/>
    <property type="match status" value="1"/>
</dbReference>
<feature type="compositionally biased region" description="Basic and acidic residues" evidence="1">
    <location>
        <begin position="41"/>
        <end position="54"/>
    </location>
</feature>
<dbReference type="InterPro" id="IPR050248">
    <property type="entry name" value="Polysacc_deacetylase_ArnD"/>
</dbReference>
<protein>
    <submittedName>
        <fullName evidence="4">Polysaccharide deacetylase family protein</fullName>
    </submittedName>
</protein>
<dbReference type="Gene3D" id="3.20.20.370">
    <property type="entry name" value="Glycoside hydrolase/deacetylase"/>
    <property type="match status" value="1"/>
</dbReference>